<dbReference type="EMBL" id="AP029263">
    <property type="protein sequence ID" value="BFF89680.1"/>
    <property type="molecule type" value="Genomic_DNA"/>
</dbReference>
<dbReference type="InterPro" id="IPR011989">
    <property type="entry name" value="ARM-like"/>
</dbReference>
<feature type="domain" description="SYO1-like TPR repeats" evidence="3">
    <location>
        <begin position="381"/>
        <end position="624"/>
    </location>
</feature>
<comment type="similarity">
    <text evidence="1">Belongs to the nuclear import and ribosome assembly adapter family.</text>
</comment>
<dbReference type="GO" id="GO:0006606">
    <property type="term" value="P:protein import into nucleus"/>
    <property type="evidence" value="ECO:0007669"/>
    <property type="project" value="TreeGrafter"/>
</dbReference>
<evidence type="ECO:0000313" key="4">
    <source>
        <dbReference type="EMBL" id="BFF89680.1"/>
    </source>
</evidence>
<dbReference type="GO" id="GO:0042273">
    <property type="term" value="P:ribosomal large subunit biogenesis"/>
    <property type="evidence" value="ECO:0007669"/>
    <property type="project" value="TreeGrafter"/>
</dbReference>
<evidence type="ECO:0000256" key="1">
    <source>
        <dbReference type="ARBA" id="ARBA00049983"/>
    </source>
</evidence>
<dbReference type="SUPFAM" id="SSF48371">
    <property type="entry name" value="ARM repeat"/>
    <property type="match status" value="1"/>
</dbReference>
<dbReference type="GO" id="GO:0009653">
    <property type="term" value="P:anatomical structure morphogenesis"/>
    <property type="evidence" value="ECO:0007669"/>
    <property type="project" value="UniProtKB-ARBA"/>
</dbReference>
<organism evidence="4 5">
    <name type="scientific">Drosophila madeirensis</name>
    <name type="common">Fruit fly</name>
    <dbReference type="NCBI Taxonomy" id="30013"/>
    <lineage>
        <taxon>Eukaryota</taxon>
        <taxon>Metazoa</taxon>
        <taxon>Ecdysozoa</taxon>
        <taxon>Arthropoda</taxon>
        <taxon>Hexapoda</taxon>
        <taxon>Insecta</taxon>
        <taxon>Pterygota</taxon>
        <taxon>Neoptera</taxon>
        <taxon>Endopterygota</taxon>
        <taxon>Diptera</taxon>
        <taxon>Brachycera</taxon>
        <taxon>Muscomorpha</taxon>
        <taxon>Ephydroidea</taxon>
        <taxon>Drosophilidae</taxon>
        <taxon>Drosophila</taxon>
        <taxon>Sophophora</taxon>
    </lineage>
</organism>
<protein>
    <submittedName>
        <fullName evidence="4">HEAT repeat-containing protein 3</fullName>
    </submittedName>
</protein>
<gene>
    <name evidence="4" type="ORF">DMAD_08384</name>
</gene>
<evidence type="ECO:0000313" key="5">
    <source>
        <dbReference type="Proteomes" id="UP001500889"/>
    </source>
</evidence>
<sequence>MGKIRKIKTHTPAGVGLDASLMNGQDIDSEEESWGPIEAISVHLQRPDVEEKLNGLHSFAVLALRKEKVQEICQSDLVRIAAPMLCDKDMAIRDAAAGALRNLSVFGSEVCDFLVDNDILTALLSLVAGYDLTKPVCFESDLHADIFLQASHLLRNLCESSPTATEAFNQSNFLKNLLLCLDYQKFGLEIAISVAQLVLVVSENNSSSWNLLANATILTELLKVTEGSHSLLYLSALAAGILCNVPACSSAYTREILSSLDKLLTIDTQAQLMTCKNEIKDLKSKNEAPVLEISMETEEMSEAQSQNQPKPQSEADSVVKNLEYLLDAQRLVAEIITNLGSSDDQSGWGSDSDQSETESVVDFDMNEQSADNDAGALPLNFVETILQNNVVQKLWQKAQPLDLALEKLLSQQENIREKVSKMRVSYLICLQNLCNVLSVHDLGGHNDIYNMWFHLGQQAFKGTEDATIMEAITSLMRSALTLLKTRKDLFSQITENDLNMIIESAQKATIMDIRVNWNRMLGTLGCLLSEALVKGIVQFLLNSCAQEEDLWALSEGLDAMMDIFADDDWPQIIADLNMCERIQTLEEQFKSKFRQQRRDLKERRPTIYTVKSNFSRFVYYLNKNCKQ</sequence>
<dbReference type="InterPro" id="IPR057990">
    <property type="entry name" value="TPR_SYO1"/>
</dbReference>
<dbReference type="Gene3D" id="1.25.10.10">
    <property type="entry name" value="Leucine-rich Repeat Variant"/>
    <property type="match status" value="1"/>
</dbReference>
<accession>A0AAU9ET29</accession>
<dbReference type="InterPro" id="IPR016024">
    <property type="entry name" value="ARM-type_fold"/>
</dbReference>
<evidence type="ECO:0000259" key="3">
    <source>
        <dbReference type="Pfam" id="PF25567"/>
    </source>
</evidence>
<dbReference type="InterPro" id="IPR000225">
    <property type="entry name" value="Armadillo"/>
</dbReference>
<feature type="region of interest" description="Disordered" evidence="2">
    <location>
        <begin position="297"/>
        <end position="316"/>
    </location>
</feature>
<name>A0AAU9ET29_DROMD</name>
<reference evidence="4 5" key="1">
    <citation type="submission" date="2024-02" db="EMBL/GenBank/DDBJ databases">
        <title>A chromosome-level genome assembly of Drosophila madeirensis, a fruit fly species endemic to Madeira island.</title>
        <authorList>
            <person name="Tomihara K."/>
            <person name="Llopart A."/>
            <person name="Yamamoto D."/>
        </authorList>
    </citation>
    <scope>NUCLEOTIDE SEQUENCE [LARGE SCALE GENOMIC DNA]</scope>
    <source>
        <strain evidence="4 5">RF1</strain>
    </source>
</reference>
<dbReference type="Proteomes" id="UP001500889">
    <property type="component" value="Chromosome O"/>
</dbReference>
<dbReference type="PANTHER" id="PTHR13347:SF1">
    <property type="entry name" value="HEAT REPEAT-CONTAINING PROTEIN 3"/>
    <property type="match status" value="1"/>
</dbReference>
<dbReference type="GO" id="GO:0051082">
    <property type="term" value="F:unfolded protein binding"/>
    <property type="evidence" value="ECO:0007669"/>
    <property type="project" value="TreeGrafter"/>
</dbReference>
<dbReference type="SMART" id="SM00185">
    <property type="entry name" value="ARM"/>
    <property type="match status" value="2"/>
</dbReference>
<evidence type="ECO:0000256" key="2">
    <source>
        <dbReference type="SAM" id="MobiDB-lite"/>
    </source>
</evidence>
<dbReference type="Pfam" id="PF25567">
    <property type="entry name" value="TPR_SYO1"/>
    <property type="match status" value="1"/>
</dbReference>
<dbReference type="InterPro" id="IPR052616">
    <property type="entry name" value="SYO1-like"/>
</dbReference>
<dbReference type="PANTHER" id="PTHR13347">
    <property type="entry name" value="HEAT REPEAT-CONTAINING PROTEIN 3"/>
    <property type="match status" value="1"/>
</dbReference>
<keyword evidence="5" id="KW-1185">Reference proteome</keyword>
<proteinExistence type="inferred from homology"/>
<dbReference type="AlphaFoldDB" id="A0AAU9ET29"/>
<feature type="compositionally biased region" description="Polar residues" evidence="2">
    <location>
        <begin position="302"/>
        <end position="315"/>
    </location>
</feature>